<comment type="caution">
    <text evidence="2">The sequence shown here is derived from an EMBL/GenBank/DDBJ whole genome shotgun (WGS) entry which is preliminary data.</text>
</comment>
<dbReference type="EMBL" id="JAFHKS010000042">
    <property type="protein sequence ID" value="MBN3545215.1"/>
    <property type="molecule type" value="Genomic_DNA"/>
</dbReference>
<dbReference type="RefSeq" id="WP_188403161.1">
    <property type="nucleotide sequence ID" value="NZ_BMCE01000002.1"/>
</dbReference>
<feature type="chain" id="PRO_5046227965" description="Lipoprotein" evidence="1">
    <location>
        <begin position="23"/>
        <end position="158"/>
    </location>
</feature>
<gene>
    <name evidence="2" type="ORF">JYA64_07915</name>
</gene>
<reference evidence="2 3" key="1">
    <citation type="submission" date="2021-01" db="EMBL/GenBank/DDBJ databases">
        <title>Genome Sequencing of Type Strains.</title>
        <authorList>
            <person name="Lemaire J.F."/>
            <person name="Inderbitzin P."/>
            <person name="Collins S.B."/>
            <person name="Wespe N."/>
            <person name="Knight-Connoni V."/>
        </authorList>
    </citation>
    <scope>NUCLEOTIDE SEQUENCE [LARGE SCALE GENOMIC DNA]</scope>
    <source>
        <strain evidence="2 3">DSM 14730</strain>
    </source>
</reference>
<keyword evidence="3" id="KW-1185">Reference proteome</keyword>
<proteinExistence type="predicted"/>
<protein>
    <recommendedName>
        <fullName evidence="4">Lipoprotein</fullName>
    </recommendedName>
</protein>
<accession>A0ABS2ZAH7</accession>
<evidence type="ECO:0008006" key="4">
    <source>
        <dbReference type="Google" id="ProtNLM"/>
    </source>
</evidence>
<dbReference type="PROSITE" id="PS51257">
    <property type="entry name" value="PROKAR_LIPOPROTEIN"/>
    <property type="match status" value="1"/>
</dbReference>
<keyword evidence="1" id="KW-0732">Signal</keyword>
<evidence type="ECO:0000256" key="1">
    <source>
        <dbReference type="SAM" id="SignalP"/>
    </source>
</evidence>
<sequence length="158" mass="17723">MKKWTAVLAWLLVILIAGCSGGNVNGMTGDKPPAAFVEIQNKKYETTLGTYCWDHGKSAMCVDTAGPVELLECEKVIQVKPGEEVAFHMNYSPEPNEIHVTQFSGNQETEVNVKNNRFNAPLEKGTYYYSYGVWWMTDKEKHISNGDAFYAFALEVTE</sequence>
<organism evidence="2 3">
    <name type="scientific">Fictibacillus barbaricus</name>
    <dbReference type="NCBI Taxonomy" id="182136"/>
    <lineage>
        <taxon>Bacteria</taxon>
        <taxon>Bacillati</taxon>
        <taxon>Bacillota</taxon>
        <taxon>Bacilli</taxon>
        <taxon>Bacillales</taxon>
        <taxon>Fictibacillaceae</taxon>
        <taxon>Fictibacillus</taxon>
    </lineage>
</organism>
<dbReference type="Proteomes" id="UP001319060">
    <property type="component" value="Unassembled WGS sequence"/>
</dbReference>
<name>A0ABS2ZAH7_9BACL</name>
<evidence type="ECO:0000313" key="2">
    <source>
        <dbReference type="EMBL" id="MBN3545215.1"/>
    </source>
</evidence>
<evidence type="ECO:0000313" key="3">
    <source>
        <dbReference type="Proteomes" id="UP001319060"/>
    </source>
</evidence>
<feature type="signal peptide" evidence="1">
    <location>
        <begin position="1"/>
        <end position="22"/>
    </location>
</feature>